<organism evidence="2">
    <name type="scientific">hydrothermal vent metagenome</name>
    <dbReference type="NCBI Taxonomy" id="652676"/>
    <lineage>
        <taxon>unclassified sequences</taxon>
        <taxon>metagenomes</taxon>
        <taxon>ecological metagenomes</taxon>
    </lineage>
</organism>
<feature type="domain" description="Lipid/polyisoprenoid-binding YceI-like" evidence="1">
    <location>
        <begin position="1"/>
        <end position="159"/>
    </location>
</feature>
<dbReference type="InterPro" id="IPR036761">
    <property type="entry name" value="TTHA0802/YceI-like_sf"/>
</dbReference>
<dbReference type="SUPFAM" id="SSF101874">
    <property type="entry name" value="YceI-like"/>
    <property type="match status" value="1"/>
</dbReference>
<reference evidence="2" key="1">
    <citation type="submission" date="2018-06" db="EMBL/GenBank/DDBJ databases">
        <authorList>
            <person name="Zhirakovskaya E."/>
        </authorList>
    </citation>
    <scope>NUCLEOTIDE SEQUENCE</scope>
</reference>
<dbReference type="PANTHER" id="PTHR34406">
    <property type="entry name" value="PROTEIN YCEI"/>
    <property type="match status" value="1"/>
</dbReference>
<evidence type="ECO:0000259" key="1">
    <source>
        <dbReference type="SMART" id="SM00867"/>
    </source>
</evidence>
<protein>
    <recommendedName>
        <fullName evidence="1">Lipid/polyisoprenoid-binding YceI-like domain-containing protein</fullName>
    </recommendedName>
</protein>
<gene>
    <name evidence="2" type="ORF">MNBD_ACTINO02-640</name>
</gene>
<dbReference type="Pfam" id="PF04264">
    <property type="entry name" value="YceI"/>
    <property type="match status" value="1"/>
</dbReference>
<name>A0A3B0SQ41_9ZZZZ</name>
<dbReference type="InterPro" id="IPR007372">
    <property type="entry name" value="Lipid/polyisoprenoid-bd_YceI"/>
</dbReference>
<dbReference type="PANTHER" id="PTHR34406:SF1">
    <property type="entry name" value="PROTEIN YCEI"/>
    <property type="match status" value="1"/>
</dbReference>
<dbReference type="EMBL" id="UOEK01000251">
    <property type="protein sequence ID" value="VAW03127.1"/>
    <property type="molecule type" value="Genomic_DNA"/>
</dbReference>
<feature type="non-terminal residue" evidence="2">
    <location>
        <position position="1"/>
    </location>
</feature>
<dbReference type="Gene3D" id="2.40.128.110">
    <property type="entry name" value="Lipid/polyisoprenoid-binding, YceI-like"/>
    <property type="match status" value="1"/>
</dbReference>
<evidence type="ECO:0000313" key="2">
    <source>
        <dbReference type="EMBL" id="VAW03127.1"/>
    </source>
</evidence>
<dbReference type="AlphaFoldDB" id="A0A3B0SQ41"/>
<sequence>QVGFVGRHFGLTKVRGRFTGVSGEVVIKDNIGDSTVTVDIDVSSVSSGDQTRDDHLRSEDLFDVTKHPSATFVSTELSTDGATATLIGDLTIKGITKSVTLDVEYLGHAKDPWDNDRAIFSAAGIINREDWGLIWNMVLEAGGLLVSREIRLEIEVELILQKDDQ</sequence>
<accession>A0A3B0SQ41</accession>
<proteinExistence type="predicted"/>
<dbReference type="SMART" id="SM00867">
    <property type="entry name" value="YceI"/>
    <property type="match status" value="1"/>
</dbReference>